<dbReference type="EMBL" id="BSYO01000040">
    <property type="protein sequence ID" value="GMH31748.1"/>
    <property type="molecule type" value="Genomic_DNA"/>
</dbReference>
<protein>
    <submittedName>
        <fullName evidence="1">Uncharacterized protein</fullName>
    </submittedName>
</protein>
<evidence type="ECO:0000313" key="2">
    <source>
        <dbReference type="Proteomes" id="UP001279734"/>
    </source>
</evidence>
<sequence length="197" mass="20838">MLPGWKIPVYNLRSTQVKSSGKGLVLCSILADSDSKPAKADVDSNGFSSETKGNVDHLTPAISMRVEKGLWLANSTSHPEVIPAGSVPESNFAALQCPEADTHLDHSAGVYAHPNAETVADTLAGSITSDDGVSHEDVALLEAGDATSPFCRCWRWDGRFAFISSVVKLGCYHSPLWLLVYGISGDILVLDVGGEVG</sequence>
<organism evidence="1 2">
    <name type="scientific">Nepenthes gracilis</name>
    <name type="common">Slender pitcher plant</name>
    <dbReference type="NCBI Taxonomy" id="150966"/>
    <lineage>
        <taxon>Eukaryota</taxon>
        <taxon>Viridiplantae</taxon>
        <taxon>Streptophyta</taxon>
        <taxon>Embryophyta</taxon>
        <taxon>Tracheophyta</taxon>
        <taxon>Spermatophyta</taxon>
        <taxon>Magnoliopsida</taxon>
        <taxon>eudicotyledons</taxon>
        <taxon>Gunneridae</taxon>
        <taxon>Pentapetalae</taxon>
        <taxon>Caryophyllales</taxon>
        <taxon>Nepenthaceae</taxon>
        <taxon>Nepenthes</taxon>
    </lineage>
</organism>
<accession>A0AAD3TML0</accession>
<comment type="caution">
    <text evidence="1">The sequence shown here is derived from an EMBL/GenBank/DDBJ whole genome shotgun (WGS) entry which is preliminary data.</text>
</comment>
<name>A0AAD3TML0_NEPGR</name>
<proteinExistence type="predicted"/>
<reference evidence="1" key="1">
    <citation type="submission" date="2023-05" db="EMBL/GenBank/DDBJ databases">
        <title>Nepenthes gracilis genome sequencing.</title>
        <authorList>
            <person name="Fukushima K."/>
        </authorList>
    </citation>
    <scope>NUCLEOTIDE SEQUENCE</scope>
    <source>
        <strain evidence="1">SING2019-196</strain>
    </source>
</reference>
<dbReference type="AlphaFoldDB" id="A0AAD3TML0"/>
<gene>
    <name evidence="1" type="ORF">Nepgr_033592</name>
</gene>
<dbReference type="Proteomes" id="UP001279734">
    <property type="component" value="Unassembled WGS sequence"/>
</dbReference>
<keyword evidence="2" id="KW-1185">Reference proteome</keyword>
<evidence type="ECO:0000313" key="1">
    <source>
        <dbReference type="EMBL" id="GMH31748.1"/>
    </source>
</evidence>